<dbReference type="AlphaFoldDB" id="A0A9X2B206"/>
<evidence type="ECO:0000313" key="2">
    <source>
        <dbReference type="Proteomes" id="UP001139207"/>
    </source>
</evidence>
<sequence>MSPTKGQIYFAEYDVMKSVAASLGVAYSNRRRAASTEAERLWWESRRTALREFVAAAVDTDREDLVGRTRLMRDEFDRIGGLGSPGRD</sequence>
<reference evidence="1" key="1">
    <citation type="submission" date="2022-04" db="EMBL/GenBank/DDBJ databases">
        <title>Corynebacterium kalidii LD5P10.</title>
        <authorList>
            <person name="Sun J.Q."/>
        </authorList>
    </citation>
    <scope>NUCLEOTIDE SEQUENCE</scope>
    <source>
        <strain evidence="1">LD5P10</strain>
    </source>
</reference>
<keyword evidence="2" id="KW-1185">Reference proteome</keyword>
<evidence type="ECO:0000313" key="1">
    <source>
        <dbReference type="EMBL" id="MCJ7858210.1"/>
    </source>
</evidence>
<dbReference type="RefSeq" id="WP_244803909.1">
    <property type="nucleotide sequence ID" value="NZ_JALIEA010000011.1"/>
</dbReference>
<protein>
    <submittedName>
        <fullName evidence="1">Uncharacterized protein</fullName>
    </submittedName>
</protein>
<accession>A0A9X2B206</accession>
<gene>
    <name evidence="1" type="ORF">MUN33_05685</name>
</gene>
<dbReference type="EMBL" id="JALIEA010000011">
    <property type="protein sequence ID" value="MCJ7858210.1"/>
    <property type="molecule type" value="Genomic_DNA"/>
</dbReference>
<organism evidence="1 2">
    <name type="scientific">Corynebacterium kalidii</name>
    <dbReference type="NCBI Taxonomy" id="2931982"/>
    <lineage>
        <taxon>Bacteria</taxon>
        <taxon>Bacillati</taxon>
        <taxon>Actinomycetota</taxon>
        <taxon>Actinomycetes</taxon>
        <taxon>Mycobacteriales</taxon>
        <taxon>Corynebacteriaceae</taxon>
        <taxon>Corynebacterium</taxon>
    </lineage>
</organism>
<name>A0A9X2B206_9CORY</name>
<proteinExistence type="predicted"/>
<comment type="caution">
    <text evidence="1">The sequence shown here is derived from an EMBL/GenBank/DDBJ whole genome shotgun (WGS) entry which is preliminary data.</text>
</comment>
<dbReference type="Proteomes" id="UP001139207">
    <property type="component" value="Unassembled WGS sequence"/>
</dbReference>